<dbReference type="EMBL" id="CP121689">
    <property type="protein sequence ID" value="WZL76636.1"/>
    <property type="molecule type" value="Genomic_DNA"/>
</dbReference>
<reference evidence="1 2" key="1">
    <citation type="submission" date="2023-03" db="EMBL/GenBank/DDBJ databases">
        <title>Novel Species.</title>
        <authorList>
            <person name="Ma S."/>
        </authorList>
    </citation>
    <scope>NUCLEOTIDE SEQUENCE [LARGE SCALE GENOMIC DNA]</scope>
    <source>
        <strain evidence="1 2">B11</strain>
    </source>
</reference>
<proteinExistence type="predicted"/>
<sequence>MYTPRGTLFIESNYCDDHIEVFLSGEAGKKRAFLPLKELAFDLEQLPFLIGKEQPESVQSLLVLIPISGMIWKARVKKLQKSPNGSLFLLQVAGEKLYLSYKNNQFYPEEIEAPQRGYRLVLTEVLSE</sequence>
<dbReference type="Proteomes" id="UP001461341">
    <property type="component" value="Chromosome"/>
</dbReference>
<evidence type="ECO:0000313" key="2">
    <source>
        <dbReference type="Proteomes" id="UP001461341"/>
    </source>
</evidence>
<accession>A0ABZ2YCB0</accession>
<gene>
    <name evidence="1" type="ORF">QBE54_02565</name>
</gene>
<dbReference type="RefSeq" id="WP_369018800.1">
    <property type="nucleotide sequence ID" value="NZ_CP121689.1"/>
</dbReference>
<evidence type="ECO:0000313" key="1">
    <source>
        <dbReference type="EMBL" id="WZL76636.1"/>
    </source>
</evidence>
<protein>
    <submittedName>
        <fullName evidence="1">Uncharacterized protein</fullName>
    </submittedName>
</protein>
<keyword evidence="2" id="KW-1185">Reference proteome</keyword>
<name>A0ABZ2YCB0_9BACT</name>
<organism evidence="1 2">
    <name type="scientific">Thermatribacter velox</name>
    <dbReference type="NCBI Taxonomy" id="3039681"/>
    <lineage>
        <taxon>Bacteria</taxon>
        <taxon>Pseudomonadati</taxon>
        <taxon>Atribacterota</taxon>
        <taxon>Atribacteria</taxon>
        <taxon>Atribacterales</taxon>
        <taxon>Thermatribacteraceae</taxon>
        <taxon>Thermatribacter</taxon>
    </lineage>
</organism>